<evidence type="ECO:0000256" key="4">
    <source>
        <dbReference type="PROSITE-ProRule" id="PRU00335"/>
    </source>
</evidence>
<keyword evidence="7" id="KW-1185">Reference proteome</keyword>
<feature type="DNA-binding region" description="H-T-H motif" evidence="4">
    <location>
        <begin position="28"/>
        <end position="47"/>
    </location>
</feature>
<evidence type="ECO:0000256" key="1">
    <source>
        <dbReference type="ARBA" id="ARBA00023015"/>
    </source>
</evidence>
<dbReference type="Pfam" id="PF00440">
    <property type="entry name" value="TetR_N"/>
    <property type="match status" value="1"/>
</dbReference>
<dbReference type="InterPro" id="IPR023772">
    <property type="entry name" value="DNA-bd_HTH_TetR-type_CS"/>
</dbReference>
<sequence>MRSAEFDRSQVLEQAMHTFMEHGYAKASMQKLTQATGLHPGSIYCAFGSKKGLFIEAASFYHQQKLQVFESLFSEDKPVLASLKELLANTVQECVQNTCAKVCLLTRSLNEIEGQDREIAELLARNLQQIELSLGEQIARAQRQGEAIIDEEPLALARFITMGVYGMRTYAFTNADQSILAQMAEQLLRAIQKP</sequence>
<reference evidence="6 7" key="1">
    <citation type="submission" date="2024-03" db="EMBL/GenBank/DDBJ databases">
        <title>Pseudoalteromonas qingdaonensis sp. nov., isolated from the intestines of marine benthic organisms.</title>
        <authorList>
            <person name="Lin X."/>
            <person name="Fang S."/>
            <person name="Hu X."/>
        </authorList>
    </citation>
    <scope>NUCLEOTIDE SEQUENCE [LARGE SCALE GENOMIC DNA]</scope>
    <source>
        <strain evidence="6 7">YIC-827</strain>
    </source>
</reference>
<dbReference type="PRINTS" id="PR00455">
    <property type="entry name" value="HTHTETR"/>
</dbReference>
<evidence type="ECO:0000313" key="7">
    <source>
        <dbReference type="Proteomes" id="UP001447008"/>
    </source>
</evidence>
<evidence type="ECO:0000256" key="3">
    <source>
        <dbReference type="ARBA" id="ARBA00023163"/>
    </source>
</evidence>
<dbReference type="InterPro" id="IPR009057">
    <property type="entry name" value="Homeodomain-like_sf"/>
</dbReference>
<feature type="domain" description="HTH tetR-type" evidence="5">
    <location>
        <begin position="5"/>
        <end position="65"/>
    </location>
</feature>
<dbReference type="PROSITE" id="PS50977">
    <property type="entry name" value="HTH_TETR_2"/>
    <property type="match status" value="1"/>
</dbReference>
<dbReference type="InterPro" id="IPR001647">
    <property type="entry name" value="HTH_TetR"/>
</dbReference>
<gene>
    <name evidence="6" type="ORF">WCN91_02975</name>
</gene>
<dbReference type="SUPFAM" id="SSF46689">
    <property type="entry name" value="Homeodomain-like"/>
    <property type="match status" value="1"/>
</dbReference>
<evidence type="ECO:0000313" key="6">
    <source>
        <dbReference type="EMBL" id="MEM0514409.1"/>
    </source>
</evidence>
<dbReference type="EMBL" id="JBCGCU010000002">
    <property type="protein sequence ID" value="MEM0514409.1"/>
    <property type="molecule type" value="Genomic_DNA"/>
</dbReference>
<dbReference type="SUPFAM" id="SSF48498">
    <property type="entry name" value="Tetracyclin repressor-like, C-terminal domain"/>
    <property type="match status" value="1"/>
</dbReference>
<comment type="caution">
    <text evidence="6">The sequence shown here is derived from an EMBL/GenBank/DDBJ whole genome shotgun (WGS) entry which is preliminary data.</text>
</comment>
<keyword evidence="1" id="KW-0805">Transcription regulation</keyword>
<protein>
    <submittedName>
        <fullName evidence="6">TetR/AcrR family transcriptional regulator</fullName>
    </submittedName>
</protein>
<dbReference type="PANTHER" id="PTHR47506">
    <property type="entry name" value="TRANSCRIPTIONAL REGULATORY PROTEIN"/>
    <property type="match status" value="1"/>
</dbReference>
<dbReference type="PANTHER" id="PTHR47506:SF8">
    <property type="entry name" value="REPRESSOR OF PUTATIVE XENOBIOTIC REDUCTASE TETR FAMILY-RELATED"/>
    <property type="match status" value="1"/>
</dbReference>
<proteinExistence type="predicted"/>
<dbReference type="Gene3D" id="1.10.357.10">
    <property type="entry name" value="Tetracycline Repressor, domain 2"/>
    <property type="match status" value="1"/>
</dbReference>
<dbReference type="Proteomes" id="UP001447008">
    <property type="component" value="Unassembled WGS sequence"/>
</dbReference>
<dbReference type="PROSITE" id="PS01081">
    <property type="entry name" value="HTH_TETR_1"/>
    <property type="match status" value="1"/>
</dbReference>
<keyword evidence="2 4" id="KW-0238">DNA-binding</keyword>
<evidence type="ECO:0000256" key="2">
    <source>
        <dbReference type="ARBA" id="ARBA00023125"/>
    </source>
</evidence>
<organism evidence="6 7">
    <name type="scientific">Pseudoalteromonas qingdaonensis</name>
    <dbReference type="NCBI Taxonomy" id="3131913"/>
    <lineage>
        <taxon>Bacteria</taxon>
        <taxon>Pseudomonadati</taxon>
        <taxon>Pseudomonadota</taxon>
        <taxon>Gammaproteobacteria</taxon>
        <taxon>Alteromonadales</taxon>
        <taxon>Pseudoalteromonadaceae</taxon>
        <taxon>Pseudoalteromonas</taxon>
    </lineage>
</organism>
<dbReference type="InterPro" id="IPR036271">
    <property type="entry name" value="Tet_transcr_reg_TetR-rel_C_sf"/>
</dbReference>
<dbReference type="RefSeq" id="WP_342676136.1">
    <property type="nucleotide sequence ID" value="NZ_JBCGCU010000002.1"/>
</dbReference>
<keyword evidence="3" id="KW-0804">Transcription</keyword>
<name>A0ABU9MSY5_9GAMM</name>
<accession>A0ABU9MSY5</accession>
<evidence type="ECO:0000259" key="5">
    <source>
        <dbReference type="PROSITE" id="PS50977"/>
    </source>
</evidence>
<dbReference type="Gene3D" id="1.10.10.60">
    <property type="entry name" value="Homeodomain-like"/>
    <property type="match status" value="1"/>
</dbReference>